<evidence type="ECO:0000256" key="1">
    <source>
        <dbReference type="SAM" id="MobiDB-lite"/>
    </source>
</evidence>
<feature type="chain" id="PRO_5041968674" evidence="2">
    <location>
        <begin position="23"/>
        <end position="184"/>
    </location>
</feature>
<keyword evidence="4" id="KW-1185">Reference proteome</keyword>
<dbReference type="Proteomes" id="UP001219518">
    <property type="component" value="Unassembled WGS sequence"/>
</dbReference>
<accession>A0AAE1GQI4</accession>
<dbReference type="AlphaFoldDB" id="A0AAE1GQI4"/>
<dbReference type="EMBL" id="JAHWGI010000001">
    <property type="protein sequence ID" value="KAK3907148.1"/>
    <property type="molecule type" value="Genomic_DNA"/>
</dbReference>
<reference evidence="3" key="2">
    <citation type="journal article" date="2023" name="BMC Genomics">
        <title>Pest status, molecular evolution, and epigenetic factors derived from the genome assembly of Frankliniella fusca, a thysanopteran phytovirus vector.</title>
        <authorList>
            <person name="Catto M.A."/>
            <person name="Labadie P.E."/>
            <person name="Jacobson A.L."/>
            <person name="Kennedy G.G."/>
            <person name="Srinivasan R."/>
            <person name="Hunt B.G."/>
        </authorList>
    </citation>
    <scope>NUCLEOTIDE SEQUENCE</scope>
    <source>
        <strain evidence="3">PL_HMW_Pooled</strain>
    </source>
</reference>
<evidence type="ECO:0000313" key="4">
    <source>
        <dbReference type="Proteomes" id="UP001219518"/>
    </source>
</evidence>
<gene>
    <name evidence="3" type="ORF">KUF71_000068</name>
</gene>
<sequence>MHQACKLSCLLIVNFQFGFQYAVVEFKDSTCEVVPTNWLDEEDGELVSYYPPDEWSDARLRKAVENRDGREGLELHKNVRVLHTYNSILVARANRKVAEDTSNLDSEFEDLNEPRRKRRRIVSQIEDSEDEDEQNIRSKHPPPPNFLKSVEGNIKEKLEKLSAKKKDKTKKEVNLILLGLHRYI</sequence>
<proteinExistence type="predicted"/>
<comment type="caution">
    <text evidence="3">The sequence shown here is derived from an EMBL/GenBank/DDBJ whole genome shotgun (WGS) entry which is preliminary data.</text>
</comment>
<keyword evidence="2" id="KW-0732">Signal</keyword>
<name>A0AAE1GQI4_9NEOP</name>
<protein>
    <submittedName>
        <fullName evidence="3">Cytochrome P450 4V2</fullName>
    </submittedName>
</protein>
<reference evidence="3" key="1">
    <citation type="submission" date="2021-07" db="EMBL/GenBank/DDBJ databases">
        <authorList>
            <person name="Catto M.A."/>
            <person name="Jacobson A."/>
            <person name="Kennedy G."/>
            <person name="Labadie P."/>
            <person name="Hunt B.G."/>
            <person name="Srinivasan R."/>
        </authorList>
    </citation>
    <scope>NUCLEOTIDE SEQUENCE</scope>
    <source>
        <strain evidence="3">PL_HMW_Pooled</strain>
        <tissue evidence="3">Head</tissue>
    </source>
</reference>
<evidence type="ECO:0000256" key="2">
    <source>
        <dbReference type="SAM" id="SignalP"/>
    </source>
</evidence>
<feature type="signal peptide" evidence="2">
    <location>
        <begin position="1"/>
        <end position="22"/>
    </location>
</feature>
<organism evidence="3 4">
    <name type="scientific">Frankliniella fusca</name>
    <dbReference type="NCBI Taxonomy" id="407009"/>
    <lineage>
        <taxon>Eukaryota</taxon>
        <taxon>Metazoa</taxon>
        <taxon>Ecdysozoa</taxon>
        <taxon>Arthropoda</taxon>
        <taxon>Hexapoda</taxon>
        <taxon>Insecta</taxon>
        <taxon>Pterygota</taxon>
        <taxon>Neoptera</taxon>
        <taxon>Paraneoptera</taxon>
        <taxon>Thysanoptera</taxon>
        <taxon>Terebrantia</taxon>
        <taxon>Thripoidea</taxon>
        <taxon>Thripidae</taxon>
        <taxon>Frankliniella</taxon>
    </lineage>
</organism>
<evidence type="ECO:0000313" key="3">
    <source>
        <dbReference type="EMBL" id="KAK3907148.1"/>
    </source>
</evidence>
<feature type="region of interest" description="Disordered" evidence="1">
    <location>
        <begin position="125"/>
        <end position="150"/>
    </location>
</feature>